<keyword evidence="1" id="KW-0489">Methyltransferase</keyword>
<sequence>SNKNREIHKGKEKSGGSFCLNCQAWKGQLGLEPTSEMYIEHLTDIFNEAKRLLKKEGTLWLNISDTYAGSGGAGGDYNKGGLREGQPKFKQGETRLQPKCLCMIPEHLAWSLIQNGWILRNKIIWFKPNSMPSSVKDRFSNRWEYLFLFSKNGKYYFDLDAVRELHKTSGDYARKTYQNKLNVSNRSKAIGEQYSRENLAKPNYPSGKNPGDV</sequence>
<organism evidence="5">
    <name type="scientific">marine sediment metagenome</name>
    <dbReference type="NCBI Taxonomy" id="412755"/>
    <lineage>
        <taxon>unclassified sequences</taxon>
        <taxon>metagenomes</taxon>
        <taxon>ecological metagenomes</taxon>
    </lineage>
</organism>
<dbReference type="GO" id="GO:0032259">
    <property type="term" value="P:methylation"/>
    <property type="evidence" value="ECO:0007669"/>
    <property type="project" value="UniProtKB-KW"/>
</dbReference>
<evidence type="ECO:0000256" key="2">
    <source>
        <dbReference type="ARBA" id="ARBA00022679"/>
    </source>
</evidence>
<evidence type="ECO:0000256" key="3">
    <source>
        <dbReference type="SAM" id="MobiDB-lite"/>
    </source>
</evidence>
<feature type="region of interest" description="Disordered" evidence="3">
    <location>
        <begin position="192"/>
        <end position="213"/>
    </location>
</feature>
<evidence type="ECO:0000313" key="5">
    <source>
        <dbReference type="EMBL" id="GAH80693.1"/>
    </source>
</evidence>
<accession>X1KF54</accession>
<evidence type="ECO:0000256" key="1">
    <source>
        <dbReference type="ARBA" id="ARBA00022603"/>
    </source>
</evidence>
<dbReference type="Pfam" id="PF01555">
    <property type="entry name" value="N6_N4_Mtase"/>
    <property type="match status" value="1"/>
</dbReference>
<dbReference type="GO" id="GO:0008170">
    <property type="term" value="F:N-methyltransferase activity"/>
    <property type="evidence" value="ECO:0007669"/>
    <property type="project" value="InterPro"/>
</dbReference>
<dbReference type="AlphaFoldDB" id="X1KF54"/>
<protein>
    <recommendedName>
        <fullName evidence="4">DNA methylase N-4/N-6 domain-containing protein</fullName>
    </recommendedName>
</protein>
<dbReference type="InterPro" id="IPR029063">
    <property type="entry name" value="SAM-dependent_MTases_sf"/>
</dbReference>
<dbReference type="Gene3D" id="3.40.50.150">
    <property type="entry name" value="Vaccinia Virus protein VP39"/>
    <property type="match status" value="1"/>
</dbReference>
<gene>
    <name evidence="5" type="ORF">S03H2_64693</name>
</gene>
<dbReference type="SUPFAM" id="SSF53335">
    <property type="entry name" value="S-adenosyl-L-methionine-dependent methyltransferases"/>
    <property type="match status" value="1"/>
</dbReference>
<dbReference type="EMBL" id="BARU01042054">
    <property type="protein sequence ID" value="GAH80693.1"/>
    <property type="molecule type" value="Genomic_DNA"/>
</dbReference>
<feature type="domain" description="DNA methylase N-4/N-6" evidence="4">
    <location>
        <begin position="27"/>
        <end position="207"/>
    </location>
</feature>
<feature type="non-terminal residue" evidence="5">
    <location>
        <position position="1"/>
    </location>
</feature>
<reference evidence="5" key="1">
    <citation type="journal article" date="2014" name="Front. Microbiol.">
        <title>High frequency of phylogenetically diverse reductive dehalogenase-homologous genes in deep subseafloor sedimentary metagenomes.</title>
        <authorList>
            <person name="Kawai M."/>
            <person name="Futagami T."/>
            <person name="Toyoda A."/>
            <person name="Takaki Y."/>
            <person name="Nishi S."/>
            <person name="Hori S."/>
            <person name="Arai W."/>
            <person name="Tsubouchi T."/>
            <person name="Morono Y."/>
            <person name="Uchiyama I."/>
            <person name="Ito T."/>
            <person name="Fujiyama A."/>
            <person name="Inagaki F."/>
            <person name="Takami H."/>
        </authorList>
    </citation>
    <scope>NUCLEOTIDE SEQUENCE</scope>
    <source>
        <strain evidence="5">Expedition CK06-06</strain>
    </source>
</reference>
<evidence type="ECO:0000259" key="4">
    <source>
        <dbReference type="Pfam" id="PF01555"/>
    </source>
</evidence>
<feature type="non-terminal residue" evidence="5">
    <location>
        <position position="213"/>
    </location>
</feature>
<dbReference type="InterPro" id="IPR002941">
    <property type="entry name" value="DNA_methylase_N4/N6"/>
</dbReference>
<comment type="caution">
    <text evidence="5">The sequence shown here is derived from an EMBL/GenBank/DDBJ whole genome shotgun (WGS) entry which is preliminary data.</text>
</comment>
<dbReference type="GO" id="GO:0003677">
    <property type="term" value="F:DNA binding"/>
    <property type="evidence" value="ECO:0007669"/>
    <property type="project" value="InterPro"/>
</dbReference>
<proteinExistence type="predicted"/>
<keyword evidence="2" id="KW-0808">Transferase</keyword>
<name>X1KF54_9ZZZZ</name>